<evidence type="ECO:0000259" key="1">
    <source>
        <dbReference type="Pfam" id="PF07796"/>
    </source>
</evidence>
<reference evidence="3" key="1">
    <citation type="submission" date="2015-07" db="EMBL/GenBank/DDBJ databases">
        <title>Complete Genome of Thermincola ferriacetica strain Z-0001T.</title>
        <authorList>
            <person name="Lusk B."/>
            <person name="Badalamenti J.P."/>
            <person name="Parameswaran P."/>
            <person name="Bond D.R."/>
            <person name="Torres C.I."/>
        </authorList>
    </citation>
    <scope>NUCLEOTIDE SEQUENCE [LARGE SCALE GENOMIC DNA]</scope>
    <source>
        <strain evidence="3">Z-0001</strain>
    </source>
</reference>
<dbReference type="RefSeq" id="WP_052218206.1">
    <property type="nucleotide sequence ID" value="NZ_LGTE01000013.1"/>
</dbReference>
<evidence type="ECO:0000313" key="2">
    <source>
        <dbReference type="EMBL" id="KNZ69382.1"/>
    </source>
</evidence>
<name>A0A0L6W1C8_9FIRM</name>
<organism evidence="2 3">
    <name type="scientific">Thermincola ferriacetica</name>
    <dbReference type="NCBI Taxonomy" id="281456"/>
    <lineage>
        <taxon>Bacteria</taxon>
        <taxon>Bacillati</taxon>
        <taxon>Bacillota</taxon>
        <taxon>Clostridia</taxon>
        <taxon>Eubacteriales</taxon>
        <taxon>Thermincolaceae</taxon>
        <taxon>Thermincola</taxon>
    </lineage>
</organism>
<feature type="domain" description="DUF1638" evidence="1">
    <location>
        <begin position="27"/>
        <end position="192"/>
    </location>
</feature>
<gene>
    <name evidence="2" type="ORF">Tfer_2020</name>
</gene>
<dbReference type="PATRIC" id="fig|281456.6.peg.2119"/>
<sequence>MKKILCCDVFKEELKVLGPLTGFDVEFVSMGLHLHPAKLHREVQAVLDRTRGYSLVILGFGLCGGALRGIKAPGCPMVISRVHDCIPLLLGGMSRYNELQSKDNKTFYFSGGWVEGDRMMIPEYERSVIQFGPKKALRIYKMMFENYNRLLYIHTGHPRTEITLAKTRDFADDLQLPCHETRGSLEFLKRLLTGPWDNEEFVIVPAHGVLEEDEFLQEGQLVMVQGT</sequence>
<evidence type="ECO:0000313" key="3">
    <source>
        <dbReference type="Proteomes" id="UP000037175"/>
    </source>
</evidence>
<dbReference type="EMBL" id="LGTE01000013">
    <property type="protein sequence ID" value="KNZ69382.1"/>
    <property type="molecule type" value="Genomic_DNA"/>
</dbReference>
<comment type="caution">
    <text evidence="2">The sequence shown here is derived from an EMBL/GenBank/DDBJ whole genome shotgun (WGS) entry which is preliminary data.</text>
</comment>
<dbReference type="AlphaFoldDB" id="A0A0L6W1C8"/>
<accession>A0A0L6W1C8</accession>
<keyword evidence="3" id="KW-1185">Reference proteome</keyword>
<dbReference type="Proteomes" id="UP000037175">
    <property type="component" value="Unassembled WGS sequence"/>
</dbReference>
<proteinExistence type="predicted"/>
<dbReference type="Pfam" id="PF07796">
    <property type="entry name" value="DUF1638"/>
    <property type="match status" value="1"/>
</dbReference>
<dbReference type="InterPro" id="IPR012437">
    <property type="entry name" value="DUF1638"/>
</dbReference>
<protein>
    <recommendedName>
        <fullName evidence="1">DUF1638 domain-containing protein</fullName>
    </recommendedName>
</protein>